<keyword evidence="6 8" id="KW-0503">Monooxygenase</keyword>
<dbReference type="STRING" id="2903.R1F203"/>
<keyword evidence="5 7" id="KW-0408">Iron</keyword>
<dbReference type="eggNOG" id="KOG0157">
    <property type="taxonomic scope" value="Eukaryota"/>
</dbReference>
<comment type="similarity">
    <text evidence="1 8">Belongs to the cytochrome P450 family.</text>
</comment>
<evidence type="ECO:0000256" key="2">
    <source>
        <dbReference type="ARBA" id="ARBA00022617"/>
    </source>
</evidence>
<feature type="binding site" description="axial binding residue" evidence="7">
    <location>
        <position position="515"/>
    </location>
    <ligand>
        <name>heme</name>
        <dbReference type="ChEBI" id="CHEBI:30413"/>
    </ligand>
    <ligandPart>
        <name>Fe</name>
        <dbReference type="ChEBI" id="CHEBI:18248"/>
    </ligandPart>
</feature>
<dbReference type="PRINTS" id="PR00385">
    <property type="entry name" value="P450"/>
</dbReference>
<evidence type="ECO:0008006" key="13">
    <source>
        <dbReference type="Google" id="ProtNLM"/>
    </source>
</evidence>
<dbReference type="RefSeq" id="XP_005779653.1">
    <property type="nucleotide sequence ID" value="XM_005779596.1"/>
</dbReference>
<evidence type="ECO:0000256" key="6">
    <source>
        <dbReference type="ARBA" id="ARBA00023033"/>
    </source>
</evidence>
<evidence type="ECO:0000256" key="10">
    <source>
        <dbReference type="SAM" id="SignalP"/>
    </source>
</evidence>
<feature type="chain" id="PRO_5044221465" description="Cytochrome P450" evidence="10">
    <location>
        <begin position="20"/>
        <end position="617"/>
    </location>
</feature>
<dbReference type="InterPro" id="IPR036396">
    <property type="entry name" value="Cyt_P450_sf"/>
</dbReference>
<dbReference type="GO" id="GO:0016705">
    <property type="term" value="F:oxidoreductase activity, acting on paired donors, with incorporation or reduction of molecular oxygen"/>
    <property type="evidence" value="ECO:0007669"/>
    <property type="project" value="InterPro"/>
</dbReference>
<keyword evidence="12" id="KW-1185">Reference proteome</keyword>
<name>A0A0D3JUN9_EMIH1</name>
<keyword evidence="3 7" id="KW-0479">Metal-binding</keyword>
<evidence type="ECO:0000256" key="4">
    <source>
        <dbReference type="ARBA" id="ARBA00023002"/>
    </source>
</evidence>
<reference evidence="12" key="1">
    <citation type="journal article" date="2013" name="Nature">
        <title>Pan genome of the phytoplankton Emiliania underpins its global distribution.</title>
        <authorList>
            <person name="Read B.A."/>
            <person name="Kegel J."/>
            <person name="Klute M.J."/>
            <person name="Kuo A."/>
            <person name="Lefebvre S.C."/>
            <person name="Maumus F."/>
            <person name="Mayer C."/>
            <person name="Miller J."/>
            <person name="Monier A."/>
            <person name="Salamov A."/>
            <person name="Young J."/>
            <person name="Aguilar M."/>
            <person name="Claverie J.M."/>
            <person name="Frickenhaus S."/>
            <person name="Gonzalez K."/>
            <person name="Herman E.K."/>
            <person name="Lin Y.C."/>
            <person name="Napier J."/>
            <person name="Ogata H."/>
            <person name="Sarno A.F."/>
            <person name="Shmutz J."/>
            <person name="Schroeder D."/>
            <person name="de Vargas C."/>
            <person name="Verret F."/>
            <person name="von Dassow P."/>
            <person name="Valentin K."/>
            <person name="Van de Peer Y."/>
            <person name="Wheeler G."/>
            <person name="Dacks J.B."/>
            <person name="Delwiche C.F."/>
            <person name="Dyhrman S.T."/>
            <person name="Glockner G."/>
            <person name="John U."/>
            <person name="Richards T."/>
            <person name="Worden A.Z."/>
            <person name="Zhang X."/>
            <person name="Grigoriev I.V."/>
            <person name="Allen A.E."/>
            <person name="Bidle K."/>
            <person name="Borodovsky M."/>
            <person name="Bowler C."/>
            <person name="Brownlee C."/>
            <person name="Cock J.M."/>
            <person name="Elias M."/>
            <person name="Gladyshev V.N."/>
            <person name="Groth M."/>
            <person name="Guda C."/>
            <person name="Hadaegh A."/>
            <person name="Iglesias-Rodriguez M.D."/>
            <person name="Jenkins J."/>
            <person name="Jones B.M."/>
            <person name="Lawson T."/>
            <person name="Leese F."/>
            <person name="Lindquist E."/>
            <person name="Lobanov A."/>
            <person name="Lomsadze A."/>
            <person name="Malik S.B."/>
            <person name="Marsh M.E."/>
            <person name="Mackinder L."/>
            <person name="Mock T."/>
            <person name="Mueller-Roeber B."/>
            <person name="Pagarete A."/>
            <person name="Parker M."/>
            <person name="Probert I."/>
            <person name="Quesneville H."/>
            <person name="Raines C."/>
            <person name="Rensing S.A."/>
            <person name="Riano-Pachon D.M."/>
            <person name="Richier S."/>
            <person name="Rokitta S."/>
            <person name="Shiraiwa Y."/>
            <person name="Soanes D.M."/>
            <person name="van der Giezen M."/>
            <person name="Wahlund T.M."/>
            <person name="Williams B."/>
            <person name="Wilson W."/>
            <person name="Wolfe G."/>
            <person name="Wurch L.L."/>
        </authorList>
    </citation>
    <scope>NUCLEOTIDE SEQUENCE</scope>
</reference>
<dbReference type="AlphaFoldDB" id="A0A0D3JUN9"/>
<accession>A0A0D3JUN9</accession>
<feature type="region of interest" description="Disordered" evidence="9">
    <location>
        <begin position="586"/>
        <end position="617"/>
    </location>
</feature>
<sequence>MAPRRGVSISCFLLLPCLAASLAASRAGAPAVQRVAAAPPRAASAIAAAPAAAEREKSASNDLIPEEPTLSDWINNMPIAMSKSLARQILTSQEKEPEPLPGIWDWFWDSMPFLAAGKKGEPLTLGDVARTFKVNIEQIFGNIPAPDKAPLAAADVEGLDFKASRYGEMWEIWGGGPAQTGTTAAAAAAIFLALKTYFDRYGSVYKMCFGPKSFMVSSDPVIARHVLRENCKNYDKGALALVLEDIMGKGLIPADPVTWAKRRRAIAPGFHKLYLERMVSEFGQANANLIPQLLQAYGSLALDVIGKAVFNYEFGSVDEESPVVLYKLIDECLDSRNPEELDALKSKDYSKVKDPPSPTPRHETTAAVLTWLTYALSQHPEALRRVQDEIDTVVGDRYATVDDIKRMPEVQKADQWPEGGTGVEGGFALARANDLFISTYNMGRSPQLWEEPDVFDPQRWDRPFDNPDVKGWAGYDPAKRTGTGKMKPEGGLWVANLEIASDHAMIPFGAGERKCVGDQFALLEAAVSVVMLLRRFEFDLEMPDGPVNPAKLDPDNPDKSIGTVGMVSAATIHTATGLFCRVKERFPGRTDLPPRQDPNLQAPEPEGPALGEPALVP</sequence>
<dbReference type="EnsemblProtists" id="EOD27224">
    <property type="protein sequence ID" value="EOD27224"/>
    <property type="gene ID" value="EMIHUDRAFT_463287"/>
</dbReference>
<feature type="signal peptide" evidence="10">
    <location>
        <begin position="1"/>
        <end position="19"/>
    </location>
</feature>
<proteinExistence type="inferred from homology"/>
<evidence type="ECO:0000256" key="8">
    <source>
        <dbReference type="RuleBase" id="RU000461"/>
    </source>
</evidence>
<evidence type="ECO:0000256" key="9">
    <source>
        <dbReference type="SAM" id="MobiDB-lite"/>
    </source>
</evidence>
<dbReference type="InterPro" id="IPR017972">
    <property type="entry name" value="Cyt_P450_CS"/>
</dbReference>
<evidence type="ECO:0000256" key="5">
    <source>
        <dbReference type="ARBA" id="ARBA00023004"/>
    </source>
</evidence>
<dbReference type="PROSITE" id="PS00086">
    <property type="entry name" value="CYTOCHROME_P450"/>
    <property type="match status" value="1"/>
</dbReference>
<dbReference type="InterPro" id="IPR001128">
    <property type="entry name" value="Cyt_P450"/>
</dbReference>
<evidence type="ECO:0000313" key="12">
    <source>
        <dbReference type="Proteomes" id="UP000013827"/>
    </source>
</evidence>
<dbReference type="HOGENOM" id="CLU_443085_0_0_1"/>
<protein>
    <recommendedName>
        <fullName evidence="13">Cytochrome P450</fullName>
    </recommendedName>
</protein>
<dbReference type="Proteomes" id="UP000013827">
    <property type="component" value="Unassembled WGS sequence"/>
</dbReference>
<keyword evidence="4 8" id="KW-0560">Oxidoreductase</keyword>
<dbReference type="PANTHER" id="PTHR24291:SF50">
    <property type="entry name" value="BIFUNCTIONAL ALBAFLAVENONE MONOOXYGENASE_TERPENE SYNTHASE"/>
    <property type="match status" value="1"/>
</dbReference>
<dbReference type="InterPro" id="IPR002401">
    <property type="entry name" value="Cyt_P450_E_grp-I"/>
</dbReference>
<dbReference type="GO" id="GO:0020037">
    <property type="term" value="F:heme binding"/>
    <property type="evidence" value="ECO:0007669"/>
    <property type="project" value="InterPro"/>
</dbReference>
<evidence type="ECO:0000256" key="7">
    <source>
        <dbReference type="PIRSR" id="PIRSR602401-1"/>
    </source>
</evidence>
<evidence type="ECO:0000256" key="1">
    <source>
        <dbReference type="ARBA" id="ARBA00010617"/>
    </source>
</evidence>
<organism evidence="11 12">
    <name type="scientific">Emiliania huxleyi (strain CCMP1516)</name>
    <dbReference type="NCBI Taxonomy" id="280463"/>
    <lineage>
        <taxon>Eukaryota</taxon>
        <taxon>Haptista</taxon>
        <taxon>Haptophyta</taxon>
        <taxon>Prymnesiophyceae</taxon>
        <taxon>Isochrysidales</taxon>
        <taxon>Noelaerhabdaceae</taxon>
        <taxon>Emiliania</taxon>
    </lineage>
</organism>
<dbReference type="Gene3D" id="1.10.630.10">
    <property type="entry name" value="Cytochrome P450"/>
    <property type="match status" value="3"/>
</dbReference>
<dbReference type="Pfam" id="PF00067">
    <property type="entry name" value="p450"/>
    <property type="match status" value="3"/>
</dbReference>
<dbReference type="PRINTS" id="PR00463">
    <property type="entry name" value="EP450I"/>
</dbReference>
<dbReference type="KEGG" id="ehx:EMIHUDRAFT_463287"/>
<dbReference type="PaxDb" id="2903-EOD27224"/>
<feature type="compositionally biased region" description="Low complexity" evidence="9">
    <location>
        <begin position="602"/>
        <end position="617"/>
    </location>
</feature>
<keyword evidence="10" id="KW-0732">Signal</keyword>
<dbReference type="GeneID" id="17272770"/>
<evidence type="ECO:0000256" key="3">
    <source>
        <dbReference type="ARBA" id="ARBA00022723"/>
    </source>
</evidence>
<dbReference type="InterPro" id="IPR050196">
    <property type="entry name" value="Cytochrome_P450_Monoox"/>
</dbReference>
<dbReference type="PANTHER" id="PTHR24291">
    <property type="entry name" value="CYTOCHROME P450 FAMILY 4"/>
    <property type="match status" value="1"/>
</dbReference>
<keyword evidence="2 7" id="KW-0349">Heme</keyword>
<evidence type="ECO:0000313" key="11">
    <source>
        <dbReference type="EnsemblProtists" id="EOD27224"/>
    </source>
</evidence>
<dbReference type="SUPFAM" id="SSF48264">
    <property type="entry name" value="Cytochrome P450"/>
    <property type="match status" value="1"/>
</dbReference>
<dbReference type="GO" id="GO:0005506">
    <property type="term" value="F:iron ion binding"/>
    <property type="evidence" value="ECO:0007669"/>
    <property type="project" value="InterPro"/>
</dbReference>
<dbReference type="GO" id="GO:0004497">
    <property type="term" value="F:monooxygenase activity"/>
    <property type="evidence" value="ECO:0007669"/>
    <property type="project" value="UniProtKB-KW"/>
</dbReference>
<comment type="cofactor">
    <cofactor evidence="7">
        <name>heme</name>
        <dbReference type="ChEBI" id="CHEBI:30413"/>
    </cofactor>
</comment>
<reference evidence="11" key="2">
    <citation type="submission" date="2024-10" db="UniProtKB">
        <authorList>
            <consortium name="EnsemblProtists"/>
        </authorList>
    </citation>
    <scope>IDENTIFICATION</scope>
</reference>